<evidence type="ECO:0000256" key="1">
    <source>
        <dbReference type="SAM" id="MobiDB-lite"/>
    </source>
</evidence>
<evidence type="ECO:0000313" key="2">
    <source>
        <dbReference type="EMBL" id="CAB0005734.1"/>
    </source>
</evidence>
<feature type="region of interest" description="Disordered" evidence="1">
    <location>
        <begin position="1"/>
        <end position="112"/>
    </location>
</feature>
<organism evidence="2 3">
    <name type="scientific">Nesidiocoris tenuis</name>
    <dbReference type="NCBI Taxonomy" id="355587"/>
    <lineage>
        <taxon>Eukaryota</taxon>
        <taxon>Metazoa</taxon>
        <taxon>Ecdysozoa</taxon>
        <taxon>Arthropoda</taxon>
        <taxon>Hexapoda</taxon>
        <taxon>Insecta</taxon>
        <taxon>Pterygota</taxon>
        <taxon>Neoptera</taxon>
        <taxon>Paraneoptera</taxon>
        <taxon>Hemiptera</taxon>
        <taxon>Heteroptera</taxon>
        <taxon>Panheteroptera</taxon>
        <taxon>Cimicomorpha</taxon>
        <taxon>Miridae</taxon>
        <taxon>Dicyphina</taxon>
        <taxon>Nesidiocoris</taxon>
    </lineage>
</organism>
<dbReference type="EMBL" id="CADCXU010016595">
    <property type="protein sequence ID" value="CAB0005734.1"/>
    <property type="molecule type" value="Genomic_DNA"/>
</dbReference>
<proteinExistence type="predicted"/>
<gene>
    <name evidence="2" type="ORF">NTEN_LOCUS11211</name>
</gene>
<evidence type="ECO:0000313" key="3">
    <source>
        <dbReference type="Proteomes" id="UP000479000"/>
    </source>
</evidence>
<feature type="compositionally biased region" description="Basic residues" evidence="1">
    <location>
        <begin position="55"/>
        <end position="65"/>
    </location>
</feature>
<protein>
    <submittedName>
        <fullName evidence="2">Uncharacterized protein</fullName>
    </submittedName>
</protein>
<reference evidence="2 3" key="1">
    <citation type="submission" date="2020-02" db="EMBL/GenBank/DDBJ databases">
        <authorList>
            <person name="Ferguson B K."/>
        </authorList>
    </citation>
    <scope>NUCLEOTIDE SEQUENCE [LARGE SCALE GENOMIC DNA]</scope>
</reference>
<keyword evidence="3" id="KW-1185">Reference proteome</keyword>
<dbReference type="Proteomes" id="UP000479000">
    <property type="component" value="Unassembled WGS sequence"/>
</dbReference>
<accession>A0A6H5GNU1</accession>
<feature type="compositionally biased region" description="Basic and acidic residues" evidence="1">
    <location>
        <begin position="87"/>
        <end position="98"/>
    </location>
</feature>
<sequence>MFQAAVFGKTCSQSGAAASGPRPPLRRGPPYFNVAQPLIPPPPLECAPPYERRQFTRRPALRRAQHRTDPPPHQKIQRPVHGPVLRPGHDHEYHDATWDARLPSVQSEAAGE</sequence>
<dbReference type="AlphaFoldDB" id="A0A6H5GNU1"/>
<name>A0A6H5GNU1_9HEMI</name>